<dbReference type="Pfam" id="PF03167">
    <property type="entry name" value="UDG"/>
    <property type="match status" value="1"/>
</dbReference>
<dbReference type="PANTHER" id="PTHR11264:SF0">
    <property type="entry name" value="URACIL-DNA GLYCOSYLASE"/>
    <property type="match status" value="1"/>
</dbReference>
<evidence type="ECO:0000313" key="13">
    <source>
        <dbReference type="EMBL" id="MDR7135567.1"/>
    </source>
</evidence>
<evidence type="ECO:0000256" key="4">
    <source>
        <dbReference type="ARBA" id="ARBA00012030"/>
    </source>
</evidence>
<comment type="caution">
    <text evidence="13">The sequence shown here is derived from an EMBL/GenBank/DDBJ whole genome shotgun (WGS) entry which is preliminary data.</text>
</comment>
<evidence type="ECO:0000256" key="8">
    <source>
        <dbReference type="ARBA" id="ARBA00023204"/>
    </source>
</evidence>
<dbReference type="InterPro" id="IPR036895">
    <property type="entry name" value="Uracil-DNA_glycosylase-like_sf"/>
</dbReference>
<dbReference type="InterPro" id="IPR002043">
    <property type="entry name" value="UDG_fam1"/>
</dbReference>
<dbReference type="Gene3D" id="3.40.470.10">
    <property type="entry name" value="Uracil-DNA glycosylase-like domain"/>
    <property type="match status" value="1"/>
</dbReference>
<dbReference type="NCBIfam" id="TIGR00628">
    <property type="entry name" value="ung"/>
    <property type="match status" value="1"/>
</dbReference>
<dbReference type="PROSITE" id="PS00130">
    <property type="entry name" value="U_DNA_GLYCOSYLASE"/>
    <property type="match status" value="1"/>
</dbReference>
<evidence type="ECO:0000256" key="9">
    <source>
        <dbReference type="HAMAP-Rule" id="MF_00148"/>
    </source>
</evidence>
<reference evidence="13 14" key="1">
    <citation type="submission" date="2023-07" db="EMBL/GenBank/DDBJ databases">
        <title>Sorghum-associated microbial communities from plants grown in Nebraska, USA.</title>
        <authorList>
            <person name="Schachtman D."/>
        </authorList>
    </citation>
    <scope>NUCLEOTIDE SEQUENCE [LARGE SCALE GENOMIC DNA]</scope>
    <source>
        <strain evidence="13 14">BE198</strain>
    </source>
</reference>
<dbReference type="NCBIfam" id="NF003589">
    <property type="entry name" value="PRK05254.1-2"/>
    <property type="match status" value="1"/>
</dbReference>
<dbReference type="Proteomes" id="UP001251524">
    <property type="component" value="Unassembled WGS sequence"/>
</dbReference>
<evidence type="ECO:0000256" key="11">
    <source>
        <dbReference type="RuleBase" id="RU003780"/>
    </source>
</evidence>
<name>A0ABU1WD78_9GAMM</name>
<comment type="similarity">
    <text evidence="3 9 11">Belongs to the uracil-DNA glycosylase (UDG) superfamily. UNG family.</text>
</comment>
<gene>
    <name evidence="9" type="primary">ung</name>
    <name evidence="13" type="ORF">J2X06_002776</name>
</gene>
<dbReference type="EC" id="3.2.2.27" evidence="4 9"/>
<comment type="subcellular location">
    <subcellularLocation>
        <location evidence="9">Cytoplasm</location>
    </subcellularLocation>
</comment>
<dbReference type="NCBIfam" id="NF003588">
    <property type="entry name" value="PRK05254.1-1"/>
    <property type="match status" value="1"/>
</dbReference>
<keyword evidence="7 9" id="KW-0378">Hydrolase</keyword>
<dbReference type="NCBIfam" id="NF003591">
    <property type="entry name" value="PRK05254.1-4"/>
    <property type="match status" value="1"/>
</dbReference>
<dbReference type="RefSeq" id="WP_310063319.1">
    <property type="nucleotide sequence ID" value="NZ_JAVDVY010000002.1"/>
</dbReference>
<evidence type="ECO:0000256" key="1">
    <source>
        <dbReference type="ARBA" id="ARBA00001400"/>
    </source>
</evidence>
<keyword evidence="14" id="KW-1185">Reference proteome</keyword>
<evidence type="ECO:0000256" key="3">
    <source>
        <dbReference type="ARBA" id="ARBA00008184"/>
    </source>
</evidence>
<sequence length="256" mass="27702">MNLVSPSDAAAANDTGERIRLEPSWKALVGDHLMRPEMQSLAAFLRDRRAAGARIYPPGPQIFSSFDATPFDAVKVVILGQDPYHGPGQAHGLCFSVQPGVAVPPSLDNIFKEIQRDLGIARPDHGCLLPWARQGVLLLNAVLTVEDGRAGAHQGKGWEGFTDHVVDTLNREREGLVFLLWGAYAQAKGKVIDPRRHKVLKAPHPSPLSAHRGFLGCGHFSATNEYLARRGLAPIDWSLPARGSLPPPEAASGTLR</sequence>
<dbReference type="EMBL" id="JAVDVY010000002">
    <property type="protein sequence ID" value="MDR7135567.1"/>
    <property type="molecule type" value="Genomic_DNA"/>
</dbReference>
<comment type="function">
    <text evidence="2 9 11">Excises uracil residues from the DNA which can arise as a result of misincorporation of dUMP residues by DNA polymerase or due to deamination of cytosine.</text>
</comment>
<protein>
    <recommendedName>
        <fullName evidence="5 9">Uracil-DNA glycosylase</fullName>
        <shortName evidence="9">UDG</shortName>
        <ecNumber evidence="4 9">3.2.2.27</ecNumber>
    </recommendedName>
</protein>
<dbReference type="SUPFAM" id="SSF52141">
    <property type="entry name" value="Uracil-DNA glycosylase-like"/>
    <property type="match status" value="1"/>
</dbReference>
<feature type="domain" description="Uracil-DNA glycosylase-like" evidence="12">
    <location>
        <begin position="67"/>
        <end position="227"/>
    </location>
</feature>
<dbReference type="SMART" id="SM00986">
    <property type="entry name" value="UDG"/>
    <property type="match status" value="1"/>
</dbReference>
<dbReference type="GO" id="GO:0004844">
    <property type="term" value="F:uracil DNA N-glycosylase activity"/>
    <property type="evidence" value="ECO:0007669"/>
    <property type="project" value="UniProtKB-EC"/>
</dbReference>
<evidence type="ECO:0000259" key="12">
    <source>
        <dbReference type="SMART" id="SM00986"/>
    </source>
</evidence>
<evidence type="ECO:0000256" key="10">
    <source>
        <dbReference type="PROSITE-ProRule" id="PRU10072"/>
    </source>
</evidence>
<accession>A0ABU1WD78</accession>
<evidence type="ECO:0000256" key="7">
    <source>
        <dbReference type="ARBA" id="ARBA00022801"/>
    </source>
</evidence>
<evidence type="ECO:0000256" key="6">
    <source>
        <dbReference type="ARBA" id="ARBA00022763"/>
    </source>
</evidence>
<dbReference type="PANTHER" id="PTHR11264">
    <property type="entry name" value="URACIL-DNA GLYCOSYLASE"/>
    <property type="match status" value="1"/>
</dbReference>
<evidence type="ECO:0000256" key="5">
    <source>
        <dbReference type="ARBA" id="ARBA00018429"/>
    </source>
</evidence>
<dbReference type="InterPro" id="IPR018085">
    <property type="entry name" value="Ura-DNA_Glyclase_AS"/>
</dbReference>
<proteinExistence type="inferred from homology"/>
<evidence type="ECO:0000256" key="2">
    <source>
        <dbReference type="ARBA" id="ARBA00002631"/>
    </source>
</evidence>
<dbReference type="NCBIfam" id="NF003592">
    <property type="entry name" value="PRK05254.1-5"/>
    <property type="match status" value="1"/>
</dbReference>
<evidence type="ECO:0000313" key="14">
    <source>
        <dbReference type="Proteomes" id="UP001251524"/>
    </source>
</evidence>
<comment type="catalytic activity">
    <reaction evidence="1 9 11">
        <text>Hydrolyzes single-stranded DNA or mismatched double-stranded DNA and polynucleotides, releasing free uracil.</text>
        <dbReference type="EC" id="3.2.2.27"/>
    </reaction>
</comment>
<dbReference type="CDD" id="cd10027">
    <property type="entry name" value="UDG-F1-like"/>
    <property type="match status" value="1"/>
</dbReference>
<keyword evidence="8 9" id="KW-0234">DNA repair</keyword>
<dbReference type="SMART" id="SM00987">
    <property type="entry name" value="UreE_C"/>
    <property type="match status" value="1"/>
</dbReference>
<feature type="active site" description="Proton acceptor" evidence="9 10">
    <location>
        <position position="82"/>
    </location>
</feature>
<dbReference type="HAMAP" id="MF_00148">
    <property type="entry name" value="UDG"/>
    <property type="match status" value="1"/>
</dbReference>
<organism evidence="13 14">
    <name type="scientific">Lysobacter niastensis</name>
    <dbReference type="NCBI Taxonomy" id="380629"/>
    <lineage>
        <taxon>Bacteria</taxon>
        <taxon>Pseudomonadati</taxon>
        <taxon>Pseudomonadota</taxon>
        <taxon>Gammaproteobacteria</taxon>
        <taxon>Lysobacterales</taxon>
        <taxon>Lysobacteraceae</taxon>
        <taxon>Lysobacter</taxon>
    </lineage>
</organism>
<keyword evidence="13" id="KW-0326">Glycosidase</keyword>
<dbReference type="InterPro" id="IPR005122">
    <property type="entry name" value="Uracil-DNA_glycosylase-like"/>
</dbReference>
<keyword evidence="9" id="KW-0963">Cytoplasm</keyword>
<keyword evidence="6 9" id="KW-0227">DNA damage</keyword>